<sequence>MVRPMPIVHISSVLSSPAALAIGLFVSATLLVGLCAKHARKVPKKQGSGTKDPNAPLPIKSPKQLIATISHKAMMVNSKKKSEREVGVGGKVNSTNSDGEDEENGVWQKAILMGEKCQPPEFSGVIYYDYCGNRISEMPKSPRATSMSPLRSFNFPAHKN</sequence>
<evidence type="ECO:0000256" key="2">
    <source>
        <dbReference type="SAM" id="Phobius"/>
    </source>
</evidence>
<keyword evidence="4" id="KW-1185">Reference proteome</keyword>
<feature type="transmembrane region" description="Helical" evidence="2">
    <location>
        <begin position="12"/>
        <end position="36"/>
    </location>
</feature>
<keyword evidence="2" id="KW-1133">Transmembrane helix</keyword>
<dbReference type="PANTHER" id="PTHR33237">
    <property type="entry name" value="F2P16.13 PROTEIN-RELATED"/>
    <property type="match status" value="1"/>
</dbReference>
<keyword evidence="2" id="KW-0472">Membrane</keyword>
<proteinExistence type="predicted"/>
<evidence type="ECO:0000313" key="4">
    <source>
        <dbReference type="Proteomes" id="UP000325081"/>
    </source>
</evidence>
<dbReference type="PANTHER" id="PTHR33237:SF50">
    <property type="entry name" value="TRANSMEMBRANE PROTEIN"/>
    <property type="match status" value="1"/>
</dbReference>
<name>A0A5A7PGV9_STRAF</name>
<dbReference type="AlphaFoldDB" id="A0A5A7PGV9"/>
<feature type="region of interest" description="Disordered" evidence="1">
    <location>
        <begin position="42"/>
        <end position="62"/>
    </location>
</feature>
<reference evidence="4" key="1">
    <citation type="journal article" date="2019" name="Curr. Biol.">
        <title>Genome Sequence of Striga asiatica Provides Insight into the Evolution of Plant Parasitism.</title>
        <authorList>
            <person name="Yoshida S."/>
            <person name="Kim S."/>
            <person name="Wafula E.K."/>
            <person name="Tanskanen J."/>
            <person name="Kim Y.M."/>
            <person name="Honaas L."/>
            <person name="Yang Z."/>
            <person name="Spallek T."/>
            <person name="Conn C.E."/>
            <person name="Ichihashi Y."/>
            <person name="Cheong K."/>
            <person name="Cui S."/>
            <person name="Der J.P."/>
            <person name="Gundlach H."/>
            <person name="Jiao Y."/>
            <person name="Hori C."/>
            <person name="Ishida J.K."/>
            <person name="Kasahara H."/>
            <person name="Kiba T."/>
            <person name="Kim M.S."/>
            <person name="Koo N."/>
            <person name="Laohavisit A."/>
            <person name="Lee Y.H."/>
            <person name="Lumba S."/>
            <person name="McCourt P."/>
            <person name="Mortimer J.C."/>
            <person name="Mutuku J.M."/>
            <person name="Nomura T."/>
            <person name="Sasaki-Sekimoto Y."/>
            <person name="Seto Y."/>
            <person name="Wang Y."/>
            <person name="Wakatake T."/>
            <person name="Sakakibara H."/>
            <person name="Demura T."/>
            <person name="Yamaguchi S."/>
            <person name="Yoneyama K."/>
            <person name="Manabe R.I."/>
            <person name="Nelson D.C."/>
            <person name="Schulman A.H."/>
            <person name="Timko M.P."/>
            <person name="dePamphilis C.W."/>
            <person name="Choi D."/>
            <person name="Shirasu K."/>
        </authorList>
    </citation>
    <scope>NUCLEOTIDE SEQUENCE [LARGE SCALE GENOMIC DNA]</scope>
    <source>
        <strain evidence="4">cv. UVA1</strain>
    </source>
</reference>
<comment type="caution">
    <text evidence="3">The sequence shown here is derived from an EMBL/GenBank/DDBJ whole genome shotgun (WGS) entry which is preliminary data.</text>
</comment>
<keyword evidence="2" id="KW-0812">Transmembrane</keyword>
<feature type="region of interest" description="Disordered" evidence="1">
    <location>
        <begin position="77"/>
        <end position="102"/>
    </location>
</feature>
<dbReference type="OrthoDB" id="755532at2759"/>
<protein>
    <submittedName>
        <fullName evidence="3">DHFS-FPGS homolog B</fullName>
    </submittedName>
</protein>
<organism evidence="3 4">
    <name type="scientific">Striga asiatica</name>
    <name type="common">Asiatic witchweed</name>
    <name type="synonym">Buchnera asiatica</name>
    <dbReference type="NCBI Taxonomy" id="4170"/>
    <lineage>
        <taxon>Eukaryota</taxon>
        <taxon>Viridiplantae</taxon>
        <taxon>Streptophyta</taxon>
        <taxon>Embryophyta</taxon>
        <taxon>Tracheophyta</taxon>
        <taxon>Spermatophyta</taxon>
        <taxon>Magnoliopsida</taxon>
        <taxon>eudicotyledons</taxon>
        <taxon>Gunneridae</taxon>
        <taxon>Pentapetalae</taxon>
        <taxon>asterids</taxon>
        <taxon>lamiids</taxon>
        <taxon>Lamiales</taxon>
        <taxon>Orobanchaceae</taxon>
        <taxon>Buchnereae</taxon>
        <taxon>Striga</taxon>
    </lineage>
</organism>
<accession>A0A5A7PGV9</accession>
<evidence type="ECO:0000313" key="3">
    <source>
        <dbReference type="EMBL" id="GER31922.1"/>
    </source>
</evidence>
<evidence type="ECO:0000256" key="1">
    <source>
        <dbReference type="SAM" id="MobiDB-lite"/>
    </source>
</evidence>
<gene>
    <name evidence="3" type="ORF">STAS_07963</name>
</gene>
<dbReference type="EMBL" id="BKCP01004516">
    <property type="protein sequence ID" value="GER31922.1"/>
    <property type="molecule type" value="Genomic_DNA"/>
</dbReference>
<dbReference type="Proteomes" id="UP000325081">
    <property type="component" value="Unassembled WGS sequence"/>
</dbReference>
<feature type="region of interest" description="Disordered" evidence="1">
    <location>
        <begin position="139"/>
        <end position="160"/>
    </location>
</feature>